<dbReference type="GO" id="GO:0003677">
    <property type="term" value="F:DNA binding"/>
    <property type="evidence" value="ECO:0007669"/>
    <property type="project" value="InterPro"/>
</dbReference>
<dbReference type="Pfam" id="PF01609">
    <property type="entry name" value="DDE_Tnp_1"/>
    <property type="match status" value="1"/>
</dbReference>
<organism evidence="3 4">
    <name type="scientific">Gluconobacter sphaericus NBRC 12467</name>
    <dbReference type="NCBI Taxonomy" id="1307951"/>
    <lineage>
        <taxon>Bacteria</taxon>
        <taxon>Pseudomonadati</taxon>
        <taxon>Pseudomonadota</taxon>
        <taxon>Alphaproteobacteria</taxon>
        <taxon>Acetobacterales</taxon>
        <taxon>Acetobacteraceae</taxon>
        <taxon>Gluconobacter</taxon>
    </lineage>
</organism>
<dbReference type="Proteomes" id="UP001156708">
    <property type="component" value="Unassembled WGS sequence"/>
</dbReference>
<dbReference type="PANTHER" id="PTHR35604">
    <property type="entry name" value="TRANSPOSASE INSH FOR INSERTION SEQUENCE ELEMENT IS5A-RELATED"/>
    <property type="match status" value="1"/>
</dbReference>
<feature type="domain" description="Transposase IS4-like" evidence="2">
    <location>
        <begin position="73"/>
        <end position="281"/>
    </location>
</feature>
<dbReference type="GO" id="GO:0004803">
    <property type="term" value="F:transposase activity"/>
    <property type="evidence" value="ECO:0007669"/>
    <property type="project" value="InterPro"/>
</dbReference>
<evidence type="ECO:0000313" key="3">
    <source>
        <dbReference type="EMBL" id="GLQ83950.1"/>
    </source>
</evidence>
<dbReference type="PANTHER" id="PTHR35604:SF2">
    <property type="entry name" value="TRANSPOSASE INSH FOR INSERTION SEQUENCE ELEMENT IS5A-RELATED"/>
    <property type="match status" value="1"/>
</dbReference>
<proteinExistence type="predicted"/>
<feature type="region of interest" description="Disordered" evidence="1">
    <location>
        <begin position="1"/>
        <end position="27"/>
    </location>
</feature>
<evidence type="ECO:0000256" key="1">
    <source>
        <dbReference type="SAM" id="MobiDB-lite"/>
    </source>
</evidence>
<keyword evidence="4" id="KW-1185">Reference proteome</keyword>
<accession>A0AA37SER6</accession>
<evidence type="ECO:0000259" key="2">
    <source>
        <dbReference type="Pfam" id="PF01609"/>
    </source>
</evidence>
<dbReference type="GO" id="GO:0006313">
    <property type="term" value="P:DNA transposition"/>
    <property type="evidence" value="ECO:0007669"/>
    <property type="project" value="InterPro"/>
</dbReference>
<comment type="caution">
    <text evidence="3">The sequence shown here is derived from an EMBL/GenBank/DDBJ whole genome shotgun (WGS) entry which is preliminary data.</text>
</comment>
<dbReference type="EMBL" id="BSNZ01000005">
    <property type="protein sequence ID" value="GLQ83950.1"/>
    <property type="molecule type" value="Genomic_DNA"/>
</dbReference>
<dbReference type="AlphaFoldDB" id="A0AA37SER6"/>
<protein>
    <recommendedName>
        <fullName evidence="2">Transposase IS4-like domain-containing protein</fullName>
    </recommendedName>
</protein>
<gene>
    <name evidence="3" type="ORF">GCM10007872_08580</name>
</gene>
<evidence type="ECO:0000313" key="4">
    <source>
        <dbReference type="Proteomes" id="UP001156708"/>
    </source>
</evidence>
<name>A0AA37SER6_9PROT</name>
<reference evidence="4" key="1">
    <citation type="journal article" date="2019" name="Int. J. Syst. Evol. Microbiol.">
        <title>The Global Catalogue of Microorganisms (GCM) 10K type strain sequencing project: providing services to taxonomists for standard genome sequencing and annotation.</title>
        <authorList>
            <consortium name="The Broad Institute Genomics Platform"/>
            <consortium name="The Broad Institute Genome Sequencing Center for Infectious Disease"/>
            <person name="Wu L."/>
            <person name="Ma J."/>
        </authorList>
    </citation>
    <scope>NUCLEOTIDE SEQUENCE [LARGE SCALE GENOMIC DNA]</scope>
    <source>
        <strain evidence="4">NBRC 12467</strain>
    </source>
</reference>
<sequence>MKPSLCSKRRAKVTPETLNQSAKKLKSPDKRINQQFFDPSIWLFRERLTQAGAIDILFNRFDTTLRNAGYLPMSGQILDATLVAAPKQRNTNDEKTDLREGRIPQDWQDKPAKLSHKDRHARWTLKFTKAKRQEDGSMPATDLAIPFFGYKSHISIDRKFRLICKWKTTDAAASDGARLREGLLDRSNTASTVWADTAYRSKANEDFMEKQGFVSKVHRKKPHLKPMPRHMQRSNAGKSVIRSRVEHVFAYQKSQTGLFVRTVGLTRAAMRIALANIVYNMRRFLLLERINAAA</sequence>
<dbReference type="InterPro" id="IPR002559">
    <property type="entry name" value="Transposase_11"/>
</dbReference>